<dbReference type="AlphaFoldDB" id="A0A0A8ZS46"/>
<evidence type="ECO:0000313" key="1">
    <source>
        <dbReference type="EMBL" id="JAD37632.1"/>
    </source>
</evidence>
<reference evidence="1" key="1">
    <citation type="submission" date="2014-09" db="EMBL/GenBank/DDBJ databases">
        <authorList>
            <person name="Magalhaes I.L.F."/>
            <person name="Oliveira U."/>
            <person name="Santos F.R."/>
            <person name="Vidigal T.H.D.A."/>
            <person name="Brescovit A.D."/>
            <person name="Santos A.J."/>
        </authorList>
    </citation>
    <scope>NUCLEOTIDE SEQUENCE</scope>
    <source>
        <tissue evidence="1">Shoot tissue taken approximately 20 cm above the soil surface</tissue>
    </source>
</reference>
<proteinExistence type="predicted"/>
<protein>
    <submittedName>
        <fullName evidence="1">Uncharacterized protein</fullName>
    </submittedName>
</protein>
<reference evidence="1" key="2">
    <citation type="journal article" date="2015" name="Data Brief">
        <title>Shoot transcriptome of the giant reed, Arundo donax.</title>
        <authorList>
            <person name="Barrero R.A."/>
            <person name="Guerrero F.D."/>
            <person name="Moolhuijzen P."/>
            <person name="Goolsby J.A."/>
            <person name="Tidwell J."/>
            <person name="Bellgard S.E."/>
            <person name="Bellgard M.I."/>
        </authorList>
    </citation>
    <scope>NUCLEOTIDE SEQUENCE</scope>
    <source>
        <tissue evidence="1">Shoot tissue taken approximately 20 cm above the soil surface</tissue>
    </source>
</reference>
<organism evidence="1">
    <name type="scientific">Arundo donax</name>
    <name type="common">Giant reed</name>
    <name type="synonym">Donax arundinaceus</name>
    <dbReference type="NCBI Taxonomy" id="35708"/>
    <lineage>
        <taxon>Eukaryota</taxon>
        <taxon>Viridiplantae</taxon>
        <taxon>Streptophyta</taxon>
        <taxon>Embryophyta</taxon>
        <taxon>Tracheophyta</taxon>
        <taxon>Spermatophyta</taxon>
        <taxon>Magnoliopsida</taxon>
        <taxon>Liliopsida</taxon>
        <taxon>Poales</taxon>
        <taxon>Poaceae</taxon>
        <taxon>PACMAD clade</taxon>
        <taxon>Arundinoideae</taxon>
        <taxon>Arundineae</taxon>
        <taxon>Arundo</taxon>
    </lineage>
</organism>
<dbReference type="EMBL" id="GBRH01260263">
    <property type="protein sequence ID" value="JAD37632.1"/>
    <property type="molecule type" value="Transcribed_RNA"/>
</dbReference>
<name>A0A0A8ZS46_ARUDO</name>
<accession>A0A0A8ZS46</accession>
<sequence>MCFSRCKVSYICPEIMTYEYLHLAL</sequence>